<accession>A0A5B7GYX1</accession>
<comment type="caution">
    <text evidence="2">The sequence shown here is derived from an EMBL/GenBank/DDBJ whole genome shotgun (WGS) entry which is preliminary data.</text>
</comment>
<protein>
    <submittedName>
        <fullName evidence="2">Uncharacterized protein</fullName>
    </submittedName>
</protein>
<feature type="region of interest" description="Disordered" evidence="1">
    <location>
        <begin position="15"/>
        <end position="35"/>
    </location>
</feature>
<dbReference type="AlphaFoldDB" id="A0A5B7GYX1"/>
<keyword evidence="3" id="KW-1185">Reference proteome</keyword>
<name>A0A5B7GYX1_PORTR</name>
<gene>
    <name evidence="2" type="ORF">E2C01_056350</name>
</gene>
<evidence type="ECO:0000256" key="1">
    <source>
        <dbReference type="SAM" id="MobiDB-lite"/>
    </source>
</evidence>
<dbReference type="Proteomes" id="UP000324222">
    <property type="component" value="Unassembled WGS sequence"/>
</dbReference>
<sequence length="96" mass="10436">MSAWQRHHAAHGTGRHCFSMNRNSPHHTTPRHSGNSCSRLCDDAAVAGLDWGASVTWLMVIGVRQYIPKADPLMRIEAYRELVHAGGGECQAGAGD</sequence>
<organism evidence="2 3">
    <name type="scientific">Portunus trituberculatus</name>
    <name type="common">Swimming crab</name>
    <name type="synonym">Neptunus trituberculatus</name>
    <dbReference type="NCBI Taxonomy" id="210409"/>
    <lineage>
        <taxon>Eukaryota</taxon>
        <taxon>Metazoa</taxon>
        <taxon>Ecdysozoa</taxon>
        <taxon>Arthropoda</taxon>
        <taxon>Crustacea</taxon>
        <taxon>Multicrustacea</taxon>
        <taxon>Malacostraca</taxon>
        <taxon>Eumalacostraca</taxon>
        <taxon>Eucarida</taxon>
        <taxon>Decapoda</taxon>
        <taxon>Pleocyemata</taxon>
        <taxon>Brachyura</taxon>
        <taxon>Eubrachyura</taxon>
        <taxon>Portunoidea</taxon>
        <taxon>Portunidae</taxon>
        <taxon>Portuninae</taxon>
        <taxon>Portunus</taxon>
    </lineage>
</organism>
<reference evidence="2 3" key="1">
    <citation type="submission" date="2019-05" db="EMBL/GenBank/DDBJ databases">
        <title>Another draft genome of Portunus trituberculatus and its Hox gene families provides insights of decapod evolution.</title>
        <authorList>
            <person name="Jeong J.-H."/>
            <person name="Song I."/>
            <person name="Kim S."/>
            <person name="Choi T."/>
            <person name="Kim D."/>
            <person name="Ryu S."/>
            <person name="Kim W."/>
        </authorList>
    </citation>
    <scope>NUCLEOTIDE SEQUENCE [LARGE SCALE GENOMIC DNA]</scope>
    <source>
        <tissue evidence="2">Muscle</tissue>
    </source>
</reference>
<evidence type="ECO:0000313" key="3">
    <source>
        <dbReference type="Proteomes" id="UP000324222"/>
    </source>
</evidence>
<proteinExistence type="predicted"/>
<dbReference type="EMBL" id="VSRR010019473">
    <property type="protein sequence ID" value="MPC62267.1"/>
    <property type="molecule type" value="Genomic_DNA"/>
</dbReference>
<evidence type="ECO:0000313" key="2">
    <source>
        <dbReference type="EMBL" id="MPC62267.1"/>
    </source>
</evidence>